<protein>
    <submittedName>
        <fullName evidence="2">Uncharacterized protein</fullName>
    </submittedName>
</protein>
<dbReference type="Proteomes" id="UP000237000">
    <property type="component" value="Unassembled WGS sequence"/>
</dbReference>
<name>A0A2P5EEI9_TREOI</name>
<accession>A0A2P5EEI9</accession>
<evidence type="ECO:0000313" key="2">
    <source>
        <dbReference type="EMBL" id="PON83951.1"/>
    </source>
</evidence>
<evidence type="ECO:0000256" key="1">
    <source>
        <dbReference type="SAM" id="MobiDB-lite"/>
    </source>
</evidence>
<keyword evidence="3" id="KW-1185">Reference proteome</keyword>
<dbReference type="EMBL" id="JXTC01000170">
    <property type="protein sequence ID" value="PON83951.1"/>
    <property type="molecule type" value="Genomic_DNA"/>
</dbReference>
<comment type="caution">
    <text evidence="2">The sequence shown here is derived from an EMBL/GenBank/DDBJ whole genome shotgun (WGS) entry which is preliminary data.</text>
</comment>
<dbReference type="InParanoid" id="A0A2P5EEI9"/>
<dbReference type="PANTHER" id="PTHR38386:SF6">
    <property type="entry name" value="OS05G0426900 PROTEIN"/>
    <property type="match status" value="1"/>
</dbReference>
<evidence type="ECO:0000313" key="3">
    <source>
        <dbReference type="Proteomes" id="UP000237000"/>
    </source>
</evidence>
<dbReference type="PANTHER" id="PTHR38386">
    <property type="entry name" value="OS05G0426900 PROTEIN"/>
    <property type="match status" value="1"/>
</dbReference>
<feature type="region of interest" description="Disordered" evidence="1">
    <location>
        <begin position="1"/>
        <end position="30"/>
    </location>
</feature>
<gene>
    <name evidence="2" type="ORF">TorRG33x02_202450</name>
</gene>
<feature type="compositionally biased region" description="Basic residues" evidence="1">
    <location>
        <begin position="16"/>
        <end position="28"/>
    </location>
</feature>
<dbReference type="OrthoDB" id="10523601at2759"/>
<organism evidence="2 3">
    <name type="scientific">Trema orientale</name>
    <name type="common">Charcoal tree</name>
    <name type="synonym">Celtis orientalis</name>
    <dbReference type="NCBI Taxonomy" id="63057"/>
    <lineage>
        <taxon>Eukaryota</taxon>
        <taxon>Viridiplantae</taxon>
        <taxon>Streptophyta</taxon>
        <taxon>Embryophyta</taxon>
        <taxon>Tracheophyta</taxon>
        <taxon>Spermatophyta</taxon>
        <taxon>Magnoliopsida</taxon>
        <taxon>eudicotyledons</taxon>
        <taxon>Gunneridae</taxon>
        <taxon>Pentapetalae</taxon>
        <taxon>rosids</taxon>
        <taxon>fabids</taxon>
        <taxon>Rosales</taxon>
        <taxon>Cannabaceae</taxon>
        <taxon>Trema</taxon>
    </lineage>
</organism>
<dbReference type="AlphaFoldDB" id="A0A2P5EEI9"/>
<proteinExistence type="predicted"/>
<sequence>MKGYSKINVVDSHSSGGHHHSHSHSHKSRSVDFSDLALSFPQTPKTIGKAGLNHVNANQYYPNQYLTSDNYNRDREEDEQVHDQETADRHVGGVNVEKVEAAAAVLRRNSSVSSAISYGSVQSAVKRVFSMRRSSSVSSERYCRIYDQTSVTLASSSSSSPIHDIAEEAGSAKKKQIKGGSAKILKACKRFFRLY</sequence>
<reference evidence="3" key="1">
    <citation type="submission" date="2016-06" db="EMBL/GenBank/DDBJ databases">
        <title>Parallel loss of symbiosis genes in relatives of nitrogen-fixing non-legume Parasponia.</title>
        <authorList>
            <person name="Van Velzen R."/>
            <person name="Holmer R."/>
            <person name="Bu F."/>
            <person name="Rutten L."/>
            <person name="Van Zeijl A."/>
            <person name="Liu W."/>
            <person name="Santuari L."/>
            <person name="Cao Q."/>
            <person name="Sharma T."/>
            <person name="Shen D."/>
            <person name="Roswanjaya Y."/>
            <person name="Wardhani T."/>
            <person name="Kalhor M.S."/>
            <person name="Jansen J."/>
            <person name="Van den Hoogen J."/>
            <person name="Gungor B."/>
            <person name="Hartog M."/>
            <person name="Hontelez J."/>
            <person name="Verver J."/>
            <person name="Yang W.-C."/>
            <person name="Schijlen E."/>
            <person name="Repin R."/>
            <person name="Schilthuizen M."/>
            <person name="Schranz E."/>
            <person name="Heidstra R."/>
            <person name="Miyata K."/>
            <person name="Fedorova E."/>
            <person name="Kohlen W."/>
            <person name="Bisseling T."/>
            <person name="Smit S."/>
            <person name="Geurts R."/>
        </authorList>
    </citation>
    <scope>NUCLEOTIDE SEQUENCE [LARGE SCALE GENOMIC DNA]</scope>
    <source>
        <strain evidence="3">cv. RG33-2</strain>
    </source>
</reference>